<dbReference type="STRING" id="623744.A0A553R0D8"/>
<evidence type="ECO:0000313" key="3">
    <source>
        <dbReference type="Proteomes" id="UP000316079"/>
    </source>
</evidence>
<evidence type="ECO:0000256" key="1">
    <source>
        <dbReference type="SAM" id="MobiDB-lite"/>
    </source>
</evidence>
<keyword evidence="3" id="KW-1185">Reference proteome</keyword>
<accession>A0A553R0D8</accession>
<organism evidence="2 3">
    <name type="scientific">Danionella cerebrum</name>
    <dbReference type="NCBI Taxonomy" id="2873325"/>
    <lineage>
        <taxon>Eukaryota</taxon>
        <taxon>Metazoa</taxon>
        <taxon>Chordata</taxon>
        <taxon>Craniata</taxon>
        <taxon>Vertebrata</taxon>
        <taxon>Euteleostomi</taxon>
        <taxon>Actinopterygii</taxon>
        <taxon>Neopterygii</taxon>
        <taxon>Teleostei</taxon>
        <taxon>Ostariophysi</taxon>
        <taxon>Cypriniformes</taxon>
        <taxon>Danionidae</taxon>
        <taxon>Danioninae</taxon>
        <taxon>Danionella</taxon>
    </lineage>
</organism>
<comment type="caution">
    <text evidence="2">The sequence shown here is derived from an EMBL/GenBank/DDBJ whole genome shotgun (WGS) entry which is preliminary data.</text>
</comment>
<reference evidence="2 3" key="1">
    <citation type="journal article" date="2019" name="Sci. Data">
        <title>Hybrid genome assembly and annotation of Danionella translucida.</title>
        <authorList>
            <person name="Kadobianskyi M."/>
            <person name="Schulze L."/>
            <person name="Schuelke M."/>
            <person name="Judkewitz B."/>
        </authorList>
    </citation>
    <scope>NUCLEOTIDE SEQUENCE [LARGE SCALE GENOMIC DNA]</scope>
    <source>
        <strain evidence="2 3">Bolton</strain>
    </source>
</reference>
<protein>
    <submittedName>
        <fullName evidence="2">Uncharacterized protein</fullName>
    </submittedName>
</protein>
<evidence type="ECO:0000313" key="2">
    <source>
        <dbReference type="EMBL" id="TRY95643.1"/>
    </source>
</evidence>
<dbReference type="EMBL" id="SRMA01025353">
    <property type="protein sequence ID" value="TRY95643.1"/>
    <property type="molecule type" value="Genomic_DNA"/>
</dbReference>
<dbReference type="AlphaFoldDB" id="A0A553R0D8"/>
<proteinExistence type="predicted"/>
<name>A0A553R0D8_9TELE</name>
<feature type="region of interest" description="Disordered" evidence="1">
    <location>
        <begin position="36"/>
        <end position="66"/>
    </location>
</feature>
<feature type="compositionally biased region" description="Polar residues" evidence="1">
    <location>
        <begin position="36"/>
        <end position="49"/>
    </location>
</feature>
<feature type="region of interest" description="Disordered" evidence="1">
    <location>
        <begin position="83"/>
        <end position="127"/>
    </location>
</feature>
<sequence length="127" mass="13973">MDSTVLLSLVGGVLLLSIIFATGFCTYCWGYKQPTSISQRSSDSTPEYNQSSSQLSGRVSSQSSVGDSYMNIEEWKVITERESDVESDHNYENVPNSSALRTPSHGLSRKSVSSDEYVNTLSNPQMC</sequence>
<feature type="compositionally biased region" description="Polar residues" evidence="1">
    <location>
        <begin position="110"/>
        <end position="127"/>
    </location>
</feature>
<dbReference type="OrthoDB" id="8777649at2759"/>
<dbReference type="Proteomes" id="UP000316079">
    <property type="component" value="Unassembled WGS sequence"/>
</dbReference>
<feature type="compositionally biased region" description="Low complexity" evidence="1">
    <location>
        <begin position="50"/>
        <end position="66"/>
    </location>
</feature>
<gene>
    <name evidence="2" type="ORF">DNTS_017846</name>
</gene>